<feature type="transmembrane region" description="Helical" evidence="13">
    <location>
        <begin position="12"/>
        <end position="29"/>
    </location>
</feature>
<sequence>MKKFFNKFHIFLTFNYVLLVILSFVFHFIHPLYNLYIYTFFNIVIFIIFIGILLFEYISRQRRLRIEQLETKIRETNAINKRKLNNEDIALNYLPVGIIIYDDDFNISYANNAAKEYFSNVLVERPLCLLNKDLCDNVEKRVGKFMVELYDKLFDAVHYPKNKTVYFFEVTEREEIKKKYFENQNAVGILSLDNYVEATTNMDYQTKSSIEGSLLGILNHWCEENHIYFISLRVDRAIIITNRKKIDEFIEEGFPILDQITAKAEEKDIRVSLSMGIASFDEDASRLGEYAEEALKLAIDRGGDQVVVNFKNQPIKFFGGRSNTVEKSSKITAKVNSNALSDYIAEAENVYIMPHKTTDIDALGAAIGLLEMGIAKGKAIKIIIDFDDIDQTTQKVFNMLEHEYIKLLEYVIEPQEALNKVNQNTLLIIVDHHSPVQSNAPEMIDKTKNIIVIDHHRRIHEAIPDLLMNYVEPYASSSVELVTELVDFFEDEIEIHKFEATIMLAGMMIDTNNFSHRTGARTFEAAAKLRNLGADPSQARLILRESLDDIRTKSNLVNKARIIDDRFAITSLDEVETTDRVQLAKTADELLEIDNIIAAFAVGKLDGSTIGISARSVSNFNVSVMMEKFGGGGHLNNAAAQIKNSNTDEVIDKIEKLIESTYKEETTMKVILIKDVKGRGKKGDVIEVATGYGNYLLTSKHAIKANTANMEALERDLTEKKEKEDKAHKEALELKELIEKSPISLYVKIGDTGKLFGSVNTKQIADELKKQHNIIVDKRKIALDDKINSLGNFDIEVKLHKDVVATIDVQVLEKE</sequence>
<evidence type="ECO:0000256" key="13">
    <source>
        <dbReference type="SAM" id="Phobius"/>
    </source>
</evidence>
<keyword evidence="12" id="KW-0175">Coiled coil</keyword>
<comment type="subcellular location">
    <subcellularLocation>
        <location evidence="1">Cell membrane</location>
        <topology evidence="1">Multi-pass membrane protein</topology>
    </subcellularLocation>
</comment>
<comment type="similarity">
    <text evidence="2 11">Belongs to the bacterial ribosomal protein bL9 family.</text>
</comment>
<dbReference type="GO" id="GO:0005840">
    <property type="term" value="C:ribosome"/>
    <property type="evidence" value="ECO:0007669"/>
    <property type="project" value="UniProtKB-KW"/>
</dbReference>
<evidence type="ECO:0000256" key="6">
    <source>
        <dbReference type="ARBA" id="ARBA00022884"/>
    </source>
</evidence>
<dbReference type="Pfam" id="PF02272">
    <property type="entry name" value="DHHA1"/>
    <property type="match status" value="1"/>
</dbReference>
<accession>A0A7L6N6S0</accession>
<dbReference type="InterPro" id="IPR036935">
    <property type="entry name" value="Ribosomal_bL9_N_sf"/>
</dbReference>
<gene>
    <name evidence="11 19" type="primary">rplI</name>
    <name evidence="19" type="ORF">HF295_05155</name>
</gene>
<dbReference type="PANTHER" id="PTHR47618:SF2">
    <property type="entry name" value="CYCLIC-DI-AMP PHOSPHODIESTERASE GDPP"/>
    <property type="match status" value="1"/>
</dbReference>
<dbReference type="Gene3D" id="3.30.450.20">
    <property type="entry name" value="PAS domain"/>
    <property type="match status" value="1"/>
</dbReference>
<dbReference type="Pfam" id="PF01281">
    <property type="entry name" value="Ribosomal_L9_N"/>
    <property type="match status" value="1"/>
</dbReference>
<dbReference type="InterPro" id="IPR038763">
    <property type="entry name" value="DHH_sf"/>
</dbReference>
<dbReference type="GO" id="GO:0003735">
    <property type="term" value="F:structural constituent of ribosome"/>
    <property type="evidence" value="ECO:0007669"/>
    <property type="project" value="InterPro"/>
</dbReference>
<dbReference type="InterPro" id="IPR020594">
    <property type="entry name" value="Ribosomal_bL9_bac/chp"/>
</dbReference>
<evidence type="ECO:0000256" key="5">
    <source>
        <dbReference type="ARBA" id="ARBA00022730"/>
    </source>
</evidence>
<organism evidence="19 20">
    <name type="scientific">Hujiaoplasma nucleasis</name>
    <dbReference type="NCBI Taxonomy" id="2725268"/>
    <lineage>
        <taxon>Bacteria</taxon>
        <taxon>Bacillati</taxon>
        <taxon>Mycoplasmatota</taxon>
        <taxon>Mollicutes</taxon>
        <taxon>Candidatus Izemoplasmatales</taxon>
        <taxon>Hujiaoplasmataceae</taxon>
        <taxon>Hujiaoplasma</taxon>
    </lineage>
</organism>
<dbReference type="InterPro" id="IPR009027">
    <property type="entry name" value="Ribosomal_bL9/RNase_H1_N"/>
</dbReference>
<dbReference type="Gene3D" id="3.90.1640.10">
    <property type="entry name" value="inorganic pyrophosphatase (n-terminal core)"/>
    <property type="match status" value="1"/>
</dbReference>
<feature type="domain" description="Large ribosomal subunit protein bL9 C-terminal" evidence="17">
    <location>
        <begin position="730"/>
        <end position="812"/>
    </location>
</feature>
<evidence type="ECO:0000256" key="7">
    <source>
        <dbReference type="ARBA" id="ARBA00022980"/>
    </source>
</evidence>
<dbReference type="Pfam" id="PF03948">
    <property type="entry name" value="Ribosomal_L9_C"/>
    <property type="match status" value="1"/>
</dbReference>
<reference evidence="19 20" key="1">
    <citation type="submission" date="2020-04" db="EMBL/GenBank/DDBJ databases">
        <authorList>
            <person name="Zheng R.K."/>
            <person name="Sun C.M."/>
        </authorList>
    </citation>
    <scope>NUCLEOTIDE SEQUENCE [LARGE SCALE GENOMIC DNA]</scope>
    <source>
        <strain evidence="20">zrk29</strain>
    </source>
</reference>
<proteinExistence type="inferred from homology"/>
<evidence type="ECO:0000256" key="9">
    <source>
        <dbReference type="ARBA" id="ARBA00023136"/>
    </source>
</evidence>
<dbReference type="GO" id="GO:0006412">
    <property type="term" value="P:translation"/>
    <property type="evidence" value="ECO:0007669"/>
    <property type="project" value="UniProtKB-UniRule"/>
</dbReference>
<feature type="domain" description="DHHA1" evidence="16">
    <location>
        <begin position="576"/>
        <end position="659"/>
    </location>
</feature>
<dbReference type="SUPFAM" id="SSF55658">
    <property type="entry name" value="L9 N-domain-like"/>
    <property type="match status" value="1"/>
</dbReference>
<dbReference type="InterPro" id="IPR001667">
    <property type="entry name" value="DDH_dom"/>
</dbReference>
<dbReference type="InterPro" id="IPR051319">
    <property type="entry name" value="Oligoribo/pAp-PDE_c-di-AMP_PDE"/>
</dbReference>
<dbReference type="InterPro" id="IPR036791">
    <property type="entry name" value="Ribosomal_bL9_C_sf"/>
</dbReference>
<dbReference type="GO" id="GO:0019843">
    <property type="term" value="F:rRNA binding"/>
    <property type="evidence" value="ECO:0007669"/>
    <property type="project" value="UniProtKB-UniRule"/>
</dbReference>
<dbReference type="AlphaFoldDB" id="A0A7L6N6S0"/>
<dbReference type="GO" id="GO:1990904">
    <property type="term" value="C:ribonucleoprotein complex"/>
    <property type="evidence" value="ECO:0007669"/>
    <property type="project" value="UniProtKB-KW"/>
</dbReference>
<feature type="coiled-coil region" evidence="12">
    <location>
        <begin position="703"/>
        <end position="740"/>
    </location>
</feature>
<dbReference type="Gene3D" id="3.10.310.30">
    <property type="match status" value="1"/>
</dbReference>
<keyword evidence="5 11" id="KW-0699">rRNA-binding</keyword>
<dbReference type="InterPro" id="IPR020069">
    <property type="entry name" value="Ribosomal_bL9_C"/>
</dbReference>
<keyword evidence="4 13" id="KW-0812">Transmembrane</keyword>
<dbReference type="Pfam" id="PF24898">
    <property type="entry name" value="GGDEF_GdpP"/>
    <property type="match status" value="1"/>
</dbReference>
<evidence type="ECO:0000256" key="1">
    <source>
        <dbReference type="ARBA" id="ARBA00004651"/>
    </source>
</evidence>
<evidence type="ECO:0000259" key="16">
    <source>
        <dbReference type="Pfam" id="PF02272"/>
    </source>
</evidence>
<feature type="transmembrane region" description="Helical" evidence="13">
    <location>
        <begin position="35"/>
        <end position="55"/>
    </location>
</feature>
<dbReference type="InterPro" id="IPR020070">
    <property type="entry name" value="Ribosomal_bL9_N"/>
</dbReference>
<evidence type="ECO:0000256" key="10">
    <source>
        <dbReference type="ARBA" id="ARBA00023274"/>
    </source>
</evidence>
<dbReference type="GO" id="GO:0005886">
    <property type="term" value="C:plasma membrane"/>
    <property type="evidence" value="ECO:0007669"/>
    <property type="project" value="UniProtKB-SubCell"/>
</dbReference>
<evidence type="ECO:0000256" key="2">
    <source>
        <dbReference type="ARBA" id="ARBA00010605"/>
    </source>
</evidence>
<keyword evidence="20" id="KW-1185">Reference proteome</keyword>
<dbReference type="Proteomes" id="UP000512167">
    <property type="component" value="Chromosome"/>
</dbReference>
<dbReference type="PANTHER" id="PTHR47618">
    <property type="entry name" value="BIFUNCTIONAL OLIGORIBONUCLEASE AND PAP PHOSPHATASE NRNA"/>
    <property type="match status" value="1"/>
</dbReference>
<keyword evidence="3" id="KW-1003">Cell membrane</keyword>
<evidence type="ECO:0000313" key="20">
    <source>
        <dbReference type="Proteomes" id="UP000512167"/>
    </source>
</evidence>
<dbReference type="Pfam" id="PF01368">
    <property type="entry name" value="DHH"/>
    <property type="match status" value="1"/>
</dbReference>
<dbReference type="Gene3D" id="3.40.5.10">
    <property type="entry name" value="Ribosomal protein L9, N-terminal domain"/>
    <property type="match status" value="1"/>
</dbReference>
<dbReference type="Gene3D" id="3.10.430.100">
    <property type="entry name" value="Ribosomal protein L9, C-terminal domain"/>
    <property type="match status" value="1"/>
</dbReference>
<evidence type="ECO:0000259" key="15">
    <source>
        <dbReference type="Pfam" id="PF01368"/>
    </source>
</evidence>
<feature type="domain" description="DDH" evidence="15">
    <location>
        <begin position="349"/>
        <end position="507"/>
    </location>
</feature>
<dbReference type="InterPro" id="IPR003156">
    <property type="entry name" value="DHHA1_dom"/>
</dbReference>
<dbReference type="HAMAP" id="MF_00503">
    <property type="entry name" value="Ribosomal_bL9"/>
    <property type="match status" value="1"/>
</dbReference>
<keyword evidence="8 13" id="KW-1133">Transmembrane helix</keyword>
<name>A0A7L6N6S0_9MOLU</name>
<evidence type="ECO:0000256" key="8">
    <source>
        <dbReference type="ARBA" id="ARBA00022989"/>
    </source>
</evidence>
<evidence type="ECO:0000259" key="17">
    <source>
        <dbReference type="Pfam" id="PF03948"/>
    </source>
</evidence>
<dbReference type="EMBL" id="CP051151">
    <property type="protein sequence ID" value="QLY40279.1"/>
    <property type="molecule type" value="Genomic_DNA"/>
</dbReference>
<feature type="domain" description="Ribosomal protein L9" evidence="14">
    <location>
        <begin position="668"/>
        <end position="712"/>
    </location>
</feature>
<protein>
    <recommendedName>
        <fullName evidence="11">Large ribosomal subunit protein bL9</fullName>
    </recommendedName>
</protein>
<dbReference type="SUPFAM" id="SSF55653">
    <property type="entry name" value="Ribosomal protein L9 C-domain"/>
    <property type="match status" value="1"/>
</dbReference>
<dbReference type="SUPFAM" id="SSF64182">
    <property type="entry name" value="DHH phosphoesterases"/>
    <property type="match status" value="1"/>
</dbReference>
<dbReference type="KEGG" id="tbk:HF295_05155"/>
<evidence type="ECO:0000256" key="11">
    <source>
        <dbReference type="HAMAP-Rule" id="MF_00503"/>
    </source>
</evidence>
<dbReference type="Pfam" id="PF21370">
    <property type="entry name" value="PAS_GdpP"/>
    <property type="match status" value="1"/>
</dbReference>
<keyword evidence="9 13" id="KW-0472">Membrane</keyword>
<dbReference type="NCBIfam" id="TIGR00158">
    <property type="entry name" value="L9"/>
    <property type="match status" value="1"/>
</dbReference>
<dbReference type="InterPro" id="IPR049553">
    <property type="entry name" value="GdpP-like_PAS"/>
</dbReference>
<evidence type="ECO:0000256" key="4">
    <source>
        <dbReference type="ARBA" id="ARBA00022692"/>
    </source>
</evidence>
<evidence type="ECO:0000259" key="14">
    <source>
        <dbReference type="Pfam" id="PF01281"/>
    </source>
</evidence>
<keyword evidence="7 11" id="KW-0689">Ribosomal protein</keyword>
<evidence type="ECO:0000256" key="12">
    <source>
        <dbReference type="SAM" id="Coils"/>
    </source>
</evidence>
<dbReference type="RefSeq" id="WP_312031106.1">
    <property type="nucleotide sequence ID" value="NZ_CP051151.1"/>
</dbReference>
<keyword evidence="6 11" id="KW-0694">RNA-binding</keyword>
<dbReference type="FunFam" id="3.90.1640.10:FF:000002">
    <property type="entry name" value="Cyclic-di-AMP phosphodiesterase"/>
    <property type="match status" value="1"/>
</dbReference>
<keyword evidence="10 11" id="KW-0687">Ribonucleoprotein</keyword>
<feature type="domain" description="Cyclic-di-AMP phosphodiesterase GdpP-like PAS" evidence="18">
    <location>
        <begin position="88"/>
        <end position="170"/>
    </location>
</feature>
<evidence type="ECO:0000256" key="3">
    <source>
        <dbReference type="ARBA" id="ARBA00022475"/>
    </source>
</evidence>
<comment type="function">
    <text evidence="11">Binds to the 23S rRNA.</text>
</comment>
<evidence type="ECO:0000313" key="19">
    <source>
        <dbReference type="EMBL" id="QLY40279.1"/>
    </source>
</evidence>
<evidence type="ECO:0000259" key="18">
    <source>
        <dbReference type="Pfam" id="PF21370"/>
    </source>
</evidence>